<comment type="caution">
    <text evidence="2">The sequence shown here is derived from an EMBL/GenBank/DDBJ whole genome shotgun (WGS) entry which is preliminary data.</text>
</comment>
<evidence type="ECO:0008006" key="4">
    <source>
        <dbReference type="Google" id="ProtNLM"/>
    </source>
</evidence>
<protein>
    <recommendedName>
        <fullName evidence="4">Alpha/beta hydrolase</fullName>
    </recommendedName>
</protein>
<proteinExistence type="predicted"/>
<name>A0ABV2P700_9MICC</name>
<feature type="region of interest" description="Disordered" evidence="1">
    <location>
        <begin position="287"/>
        <end position="309"/>
    </location>
</feature>
<accession>A0ABV2P700</accession>
<feature type="compositionally biased region" description="Basic and acidic residues" evidence="1">
    <location>
        <begin position="291"/>
        <end position="303"/>
    </location>
</feature>
<dbReference type="Proteomes" id="UP001549307">
    <property type="component" value="Unassembled WGS sequence"/>
</dbReference>
<gene>
    <name evidence="2" type="ORF">ABIE37_002331</name>
</gene>
<dbReference type="RefSeq" id="WP_354229662.1">
    <property type="nucleotide sequence ID" value="NZ_JBEPSN010000005.1"/>
</dbReference>
<dbReference type="GeneID" id="92753269"/>
<evidence type="ECO:0000313" key="2">
    <source>
        <dbReference type="EMBL" id="MET4540544.1"/>
    </source>
</evidence>
<organism evidence="2 3">
    <name type="scientific">Arthrobacter bambusae</name>
    <dbReference type="NCBI Taxonomy" id="1338426"/>
    <lineage>
        <taxon>Bacteria</taxon>
        <taxon>Bacillati</taxon>
        <taxon>Actinomycetota</taxon>
        <taxon>Actinomycetes</taxon>
        <taxon>Micrococcales</taxon>
        <taxon>Micrococcaceae</taxon>
        <taxon>Arthrobacter</taxon>
    </lineage>
</organism>
<sequence length="309" mass="33578">MTRARNIDPKVHAITGYPSIGAFLAARTITGGYHVIDHGGLPIDVLVQNRGHKTTAVFLHGAVRPEYRLPMIAGLGVSREVDVNRIFISDPSLIISSTMNLAWYAGNSKQRLQQILQDIIGKIVSSFGSEKLVFFGTSGGGFASLYFSSQFPGSLAIVANPQTNIAKYEPEPVSSFAETCFEVTGSDAMEKLPHSVTTDLVKVYSKPLENTVAYMQNSMDGFHIVGHRNPFMNNLHYSNAVFELAGDDWGEGHAAPPKTLITDVLNVATSDDWAAGLKGLGFASANFEDTETPHKPEHSRRQSSEIPVE</sequence>
<keyword evidence="3" id="KW-1185">Reference proteome</keyword>
<evidence type="ECO:0000313" key="3">
    <source>
        <dbReference type="Proteomes" id="UP001549307"/>
    </source>
</evidence>
<evidence type="ECO:0000256" key="1">
    <source>
        <dbReference type="SAM" id="MobiDB-lite"/>
    </source>
</evidence>
<dbReference type="SUPFAM" id="SSF53474">
    <property type="entry name" value="alpha/beta-Hydrolases"/>
    <property type="match status" value="1"/>
</dbReference>
<dbReference type="InterPro" id="IPR029058">
    <property type="entry name" value="AB_hydrolase_fold"/>
</dbReference>
<reference evidence="2 3" key="1">
    <citation type="submission" date="2024-06" db="EMBL/GenBank/DDBJ databases">
        <title>Sorghum-associated microbial communities from plants grown in Nebraska, USA.</title>
        <authorList>
            <person name="Schachtman D."/>
        </authorList>
    </citation>
    <scope>NUCLEOTIDE SEQUENCE [LARGE SCALE GENOMIC DNA]</scope>
    <source>
        <strain evidence="2 3">3552</strain>
    </source>
</reference>
<dbReference type="EMBL" id="JBEPSN010000005">
    <property type="protein sequence ID" value="MET4540544.1"/>
    <property type="molecule type" value="Genomic_DNA"/>
</dbReference>